<reference evidence="1 2" key="1">
    <citation type="submission" date="2012-07" db="EMBL/GenBank/DDBJ databases">
        <title>Draft genome sequence of Desulfovibrio magneticus str. Maddingley MBC34 obtained from a metagenomic sequence of a methanogenic enrichment isolated from coal-seam formation water in Victoria, Australia.</title>
        <authorList>
            <person name="Greenfield P."/>
            <person name="Hendry P."/>
            <person name="Li D."/>
            <person name="Rosewarne C.P."/>
            <person name="Tran-Dinh N."/>
            <person name="Elbourne L.D.H."/>
            <person name="Paulsen I.T."/>
            <person name="Midgley D.J."/>
        </authorList>
    </citation>
    <scope>NUCLEOTIDE SEQUENCE [LARGE SCALE GENOMIC DNA]</scope>
    <source>
        <strain evidence="2">Maddingley MBC34</strain>
    </source>
</reference>
<dbReference type="SUPFAM" id="SSF69304">
    <property type="entry name" value="Tricorn protease N-terminal domain"/>
    <property type="match status" value="1"/>
</dbReference>
<dbReference type="PROSITE" id="PS51257">
    <property type="entry name" value="PROKAR_LIPOPROTEIN"/>
    <property type="match status" value="1"/>
</dbReference>
<organism evidence="1 2">
    <name type="scientific">Solidesulfovibrio magneticus str. Maddingley MBC34</name>
    <dbReference type="NCBI Taxonomy" id="1206767"/>
    <lineage>
        <taxon>Bacteria</taxon>
        <taxon>Pseudomonadati</taxon>
        <taxon>Thermodesulfobacteriota</taxon>
        <taxon>Desulfovibrionia</taxon>
        <taxon>Desulfovibrionales</taxon>
        <taxon>Desulfovibrionaceae</taxon>
        <taxon>Solidesulfovibrio</taxon>
    </lineage>
</organism>
<gene>
    <name evidence="1" type="ORF">B193_1416</name>
</gene>
<sequence>MLSEFKRTLCLLSAVAFIALSIASGCVRRTTLPSDVSSVTVYQKDRAMIVHRGDEGDRLYYRDDNGKIYYVDQSGRPVVVERNVRVERGTAGMYYIMDEDNVTYYTNEYGRLYYRDASGRDVFIEEAGAGKVIDPLPLLSGGIYPRVEQVRSLGYCNSEWRSCNARCYDPSGLGNRRSCLESCDYQREQCLKPY</sequence>
<dbReference type="AlphaFoldDB" id="K6GFM0"/>
<dbReference type="EMBL" id="ALAO01000109">
    <property type="protein sequence ID" value="EKO39884.1"/>
    <property type="molecule type" value="Genomic_DNA"/>
</dbReference>
<comment type="caution">
    <text evidence="1">The sequence shown here is derived from an EMBL/GenBank/DDBJ whole genome shotgun (WGS) entry which is preliminary data.</text>
</comment>
<protein>
    <submittedName>
        <fullName evidence="1">Uncharacterized protein</fullName>
    </submittedName>
</protein>
<accession>K6GFM0</accession>
<evidence type="ECO:0000313" key="2">
    <source>
        <dbReference type="Proteomes" id="UP000006272"/>
    </source>
</evidence>
<name>K6GFM0_9BACT</name>
<proteinExistence type="predicted"/>
<evidence type="ECO:0000313" key="1">
    <source>
        <dbReference type="EMBL" id="EKO39884.1"/>
    </source>
</evidence>
<dbReference type="Proteomes" id="UP000006272">
    <property type="component" value="Unassembled WGS sequence"/>
</dbReference>